<dbReference type="EMBL" id="HBHW01009739">
    <property type="protein sequence ID" value="CAE0039445.1"/>
    <property type="molecule type" value="Transcribed_RNA"/>
</dbReference>
<dbReference type="AlphaFoldDB" id="A0A7S2ZGH0"/>
<organism evidence="2">
    <name type="scientific">Rhodosorus marinus</name>
    <dbReference type="NCBI Taxonomy" id="101924"/>
    <lineage>
        <taxon>Eukaryota</taxon>
        <taxon>Rhodophyta</taxon>
        <taxon>Stylonematophyceae</taxon>
        <taxon>Stylonematales</taxon>
        <taxon>Stylonemataceae</taxon>
        <taxon>Rhodosorus</taxon>
    </lineage>
</organism>
<name>A0A7S2ZGH0_9RHOD</name>
<reference evidence="2" key="1">
    <citation type="submission" date="2021-01" db="EMBL/GenBank/DDBJ databases">
        <authorList>
            <person name="Corre E."/>
            <person name="Pelletier E."/>
            <person name="Niang G."/>
            <person name="Scheremetjew M."/>
            <person name="Finn R."/>
            <person name="Kale V."/>
            <person name="Holt S."/>
            <person name="Cochrane G."/>
            <person name="Meng A."/>
            <person name="Brown T."/>
            <person name="Cohen L."/>
        </authorList>
    </citation>
    <scope>NUCLEOTIDE SEQUENCE</scope>
    <source>
        <strain evidence="2">CCMP 769</strain>
    </source>
</reference>
<sequence length="102" mass="11319">MTSQLLRSTSLSVNPSENTNVEQEVDGRLTRIQACWRINPLRRMDSERTSWNPTSWSSLVTHSPGNDVTRVSIHSFPILQKLLPLSAVDDQSGKDGGWVGGN</sequence>
<gene>
    <name evidence="2" type="ORF">RMAR00112_LOCUS7404</name>
</gene>
<evidence type="ECO:0000313" key="2">
    <source>
        <dbReference type="EMBL" id="CAE0039445.1"/>
    </source>
</evidence>
<proteinExistence type="predicted"/>
<feature type="region of interest" description="Disordered" evidence="1">
    <location>
        <begin position="1"/>
        <end position="22"/>
    </location>
</feature>
<protein>
    <submittedName>
        <fullName evidence="2">Uncharacterized protein</fullName>
    </submittedName>
</protein>
<evidence type="ECO:0000256" key="1">
    <source>
        <dbReference type="SAM" id="MobiDB-lite"/>
    </source>
</evidence>
<accession>A0A7S2ZGH0</accession>